<keyword evidence="2" id="KW-0472">Membrane</keyword>
<evidence type="ECO:0000313" key="3">
    <source>
        <dbReference type="EMBL" id="NMM46728.1"/>
    </source>
</evidence>
<evidence type="ECO:0000313" key="4">
    <source>
        <dbReference type="Proteomes" id="UP000539372"/>
    </source>
</evidence>
<name>A0A7Y0E3Y9_9PROT</name>
<dbReference type="Proteomes" id="UP000539372">
    <property type="component" value="Unassembled WGS sequence"/>
</dbReference>
<reference evidence="3 4" key="1">
    <citation type="submission" date="2020-04" db="EMBL/GenBank/DDBJ databases">
        <title>Rhodospirillaceae bacterium KN72 isolated from deep sea.</title>
        <authorList>
            <person name="Zhang D.-C."/>
        </authorList>
    </citation>
    <scope>NUCLEOTIDE SEQUENCE [LARGE SCALE GENOMIC DNA]</scope>
    <source>
        <strain evidence="3 4">KN72</strain>
    </source>
</reference>
<feature type="compositionally biased region" description="Basic and acidic residues" evidence="1">
    <location>
        <begin position="372"/>
        <end position="397"/>
    </location>
</feature>
<keyword evidence="4" id="KW-1185">Reference proteome</keyword>
<organism evidence="3 4">
    <name type="scientific">Pacificispira spongiicola</name>
    <dbReference type="NCBI Taxonomy" id="2729598"/>
    <lineage>
        <taxon>Bacteria</taxon>
        <taxon>Pseudomonadati</taxon>
        <taxon>Pseudomonadota</taxon>
        <taxon>Alphaproteobacteria</taxon>
        <taxon>Rhodospirillales</taxon>
        <taxon>Rhodospirillaceae</taxon>
        <taxon>Pacificispira</taxon>
    </lineage>
</organism>
<dbReference type="RefSeq" id="WP_169627136.1">
    <property type="nucleotide sequence ID" value="NZ_JABBNT010000009.1"/>
</dbReference>
<gene>
    <name evidence="3" type="ORF">HH303_19725</name>
</gene>
<dbReference type="AlphaFoldDB" id="A0A7Y0E3Y9"/>
<evidence type="ECO:0000256" key="1">
    <source>
        <dbReference type="SAM" id="MobiDB-lite"/>
    </source>
</evidence>
<feature type="region of interest" description="Disordered" evidence="1">
    <location>
        <begin position="365"/>
        <end position="400"/>
    </location>
</feature>
<keyword evidence="2" id="KW-0812">Transmembrane</keyword>
<dbReference type="EMBL" id="JABBNT010000009">
    <property type="protein sequence ID" value="NMM46728.1"/>
    <property type="molecule type" value="Genomic_DNA"/>
</dbReference>
<comment type="caution">
    <text evidence="3">The sequence shown here is derived from an EMBL/GenBank/DDBJ whole genome shotgun (WGS) entry which is preliminary data.</text>
</comment>
<keyword evidence="2" id="KW-1133">Transmembrane helix</keyword>
<accession>A0A7Y0E3Y9</accession>
<sequence length="618" mass="69852">MAKQPAVSTQPRVRFLLPVWGERYIERFAELCLPSLLAPGNLPALTEICNCEFVLLTTADAMPIFEQQKNFDRFQSLAPTRILPIDDLIVNEYSGVTLSHAYFRGVADAGEDMVDIHFLFLNSDIILSDGSLASVAQRIVAGERCILANSIRAISEALEAPLKAMIDDDKRTLAVSSRDLVSMALQSLHPTLVAKLVNDDFCHSIHVNQLYWRVDSNTLVSRHFLYFMLSIRPEKVVVSNRGFCDYFFVPEMCPTTPSTVLGDSDEFFALEIQYRDSEADFLRLGRPTDQEVVDSLAKWTTETHRRDARDHVLIFHSQDLPPDTERFVADSRTFVGGLIGKMPPPQPHIDHPYWTGSQALWEACRQKAARRGSNEDSVEKHGSRSEQNSEPHQETMRQRVGRHVLGRVPELPRWHPDWLDYRLLAPVLAGIRRTPGETVIYVDDGLGLLASALGTVDHISIDDLLSDRGEDETLSARYRAAVVEMTRFPPLRIVAVVEALSTRMDEEREIILFWKDMADTELDTSTGVMSVVGDFWPGIDYDLEFWFAGGRTKRSLKHDLVTARGLFLKYGKVALPLVGMLTLWTLFRAWGFNRQAAIRQDSRTTVESLSSFTFHLKG</sequence>
<protein>
    <submittedName>
        <fullName evidence="3">Uncharacterized protein</fullName>
    </submittedName>
</protein>
<proteinExistence type="predicted"/>
<feature type="transmembrane region" description="Helical" evidence="2">
    <location>
        <begin position="573"/>
        <end position="590"/>
    </location>
</feature>
<evidence type="ECO:0000256" key="2">
    <source>
        <dbReference type="SAM" id="Phobius"/>
    </source>
</evidence>